<dbReference type="Gene3D" id="3.40.1110.10">
    <property type="entry name" value="Calcium-transporting ATPase, cytoplasmic domain N"/>
    <property type="match status" value="1"/>
</dbReference>
<comment type="subcellular location">
    <subcellularLocation>
        <location evidence="1">Membrane</location>
        <topology evidence="1">Multi-pass membrane protein</topology>
    </subcellularLocation>
</comment>
<evidence type="ECO:0000256" key="2">
    <source>
        <dbReference type="ARBA" id="ARBA00022692"/>
    </source>
</evidence>
<dbReference type="GO" id="GO:0016020">
    <property type="term" value="C:membrane"/>
    <property type="evidence" value="ECO:0007669"/>
    <property type="project" value="UniProtKB-SubCell"/>
</dbReference>
<feature type="transmembrane region" description="Helical" evidence="7">
    <location>
        <begin position="274"/>
        <end position="299"/>
    </location>
</feature>
<dbReference type="InterPro" id="IPR044492">
    <property type="entry name" value="P_typ_ATPase_HD_dom"/>
</dbReference>
<feature type="transmembrane region" description="Helical" evidence="7">
    <location>
        <begin position="66"/>
        <end position="84"/>
    </location>
</feature>
<dbReference type="SFLD" id="SFLDF00027">
    <property type="entry name" value="p-type_atpase"/>
    <property type="match status" value="1"/>
</dbReference>
<dbReference type="EMBL" id="JACOPP010000013">
    <property type="protein sequence ID" value="MBC5734121.1"/>
    <property type="molecule type" value="Genomic_DNA"/>
</dbReference>
<evidence type="ECO:0000313" key="9">
    <source>
        <dbReference type="EMBL" id="MBC5734121.1"/>
    </source>
</evidence>
<feature type="transmembrane region" description="Helical" evidence="7">
    <location>
        <begin position="744"/>
        <end position="765"/>
    </location>
</feature>
<keyword evidence="5 7" id="KW-0472">Membrane</keyword>
<dbReference type="GO" id="GO:0016887">
    <property type="term" value="F:ATP hydrolysis activity"/>
    <property type="evidence" value="ECO:0007669"/>
    <property type="project" value="InterPro"/>
</dbReference>
<feature type="transmembrane region" description="Helical" evidence="7">
    <location>
        <begin position="620"/>
        <end position="642"/>
    </location>
</feature>
<evidence type="ECO:0000259" key="8">
    <source>
        <dbReference type="Pfam" id="PF00122"/>
    </source>
</evidence>
<dbReference type="Gene3D" id="1.20.1110.10">
    <property type="entry name" value="Calcium-transporting ATPase, transmembrane domain"/>
    <property type="match status" value="1"/>
</dbReference>
<dbReference type="SUPFAM" id="SSF56784">
    <property type="entry name" value="HAD-like"/>
    <property type="match status" value="1"/>
</dbReference>
<dbReference type="SUPFAM" id="SSF81653">
    <property type="entry name" value="Calcium ATPase, transduction domain A"/>
    <property type="match status" value="1"/>
</dbReference>
<sequence length="813" mass="87586">MSMKKNERKPTVPEQPRPRQEVPRVTPDPTQGLTMEQVQLRHRAGWANTAVESPTKSVGQIVRENVCTFFNFIFIVLAALLIAVGSFDDMLFLLIAAANTGIGIIQQLRSKQTIDKLNLLSAPRAKVVREGNLLSIPAAQLVRDDVAEFSAGDQIPADATVLAGQVQVNEALITGEADAITKKPGEGLLSGSFIVSGKCRARLDQVGADSYAARLTLEAKKNVTAGKSEMMASLDKLIRFIGIVLVPLGVALFIKEYYFLELGAKQAVVSTVAALIGMIPEGLYLLTSVALAVSVVRLARGKVLAQDMSCIETLARVDVLCVDKTGTITEPHMEVGETVLLNEERWSGEAVTEVLNAFYRAVDADNDTAKAMRNKFHGVSVWHASHTIPFTSATKWSGAVFPGHGAYLVGAPEFVLGARYAEVKEQVEPWSAKGYRVLLVAEYDGVPEQRGLSPQRVSPMALVLLSNRVRAAAPKTFQYFAEQGVHVKVISGDNPITVSEVARQAGIPGAEHYVDAAALKSDGDLERAAVKYTVFGRVTPGQKRKLVRALQKAGHTVAMTGDGVNDVLALKDADCGIALASGAEAACHAAQLVLLNSDFSAMPKVVAEGRRVINNIQRAAALFLVKNIFSFCLSIISLFASFPYPVTPLQLSLMSALTIGVPSFFLALEPNHSLVKGRFLGNVFRAALPGGLTDLLVILGLELFYWAFAFTTEELSTMAAILLLFIGLLVLYQVCKPFDWKRRVVWGAMAGSSAVAVLGFGSSFGLSPLNIQTLLILLVFLGLSYSVLRFMLGFFQNGDALVNAVKNRGGKRN</sequence>
<dbReference type="Proteomes" id="UP000661435">
    <property type="component" value="Unassembled WGS sequence"/>
</dbReference>
<dbReference type="SFLD" id="SFLDS00003">
    <property type="entry name" value="Haloacid_Dehalogenase"/>
    <property type="match status" value="1"/>
</dbReference>
<feature type="transmembrane region" description="Helical" evidence="7">
    <location>
        <begin position="237"/>
        <end position="254"/>
    </location>
</feature>
<evidence type="ECO:0000313" key="10">
    <source>
        <dbReference type="Proteomes" id="UP000661435"/>
    </source>
</evidence>
<dbReference type="InterPro" id="IPR001757">
    <property type="entry name" value="P_typ_ATPase"/>
</dbReference>
<feature type="transmembrane region" description="Helical" evidence="7">
    <location>
        <begin position="771"/>
        <end position="788"/>
    </location>
</feature>
<dbReference type="Pfam" id="PF00702">
    <property type="entry name" value="Hydrolase"/>
    <property type="match status" value="1"/>
</dbReference>
<dbReference type="NCBIfam" id="TIGR01494">
    <property type="entry name" value="ATPase_P-type"/>
    <property type="match status" value="2"/>
</dbReference>
<feature type="compositionally biased region" description="Basic and acidic residues" evidence="6">
    <location>
        <begin position="1"/>
        <end position="22"/>
    </location>
</feature>
<dbReference type="InterPro" id="IPR059000">
    <property type="entry name" value="ATPase_P-type_domA"/>
</dbReference>
<feature type="transmembrane region" description="Helical" evidence="7">
    <location>
        <begin position="90"/>
        <end position="108"/>
    </location>
</feature>
<dbReference type="Pfam" id="PF00122">
    <property type="entry name" value="E1-E2_ATPase"/>
    <property type="match status" value="1"/>
</dbReference>
<dbReference type="Gene3D" id="2.70.150.10">
    <property type="entry name" value="Calcium-transporting ATPase, cytoplasmic transduction domain A"/>
    <property type="match status" value="1"/>
</dbReference>
<dbReference type="InterPro" id="IPR036412">
    <property type="entry name" value="HAD-like_sf"/>
</dbReference>
<evidence type="ECO:0000256" key="6">
    <source>
        <dbReference type="SAM" id="MobiDB-lite"/>
    </source>
</evidence>
<keyword evidence="4 7" id="KW-1133">Transmembrane helix</keyword>
<evidence type="ECO:0000256" key="5">
    <source>
        <dbReference type="ARBA" id="ARBA00023136"/>
    </source>
</evidence>
<dbReference type="InterPro" id="IPR023298">
    <property type="entry name" value="ATPase_P-typ_TM_dom_sf"/>
</dbReference>
<dbReference type="Gene3D" id="3.40.50.1000">
    <property type="entry name" value="HAD superfamily/HAD-like"/>
    <property type="match status" value="1"/>
</dbReference>
<dbReference type="SUPFAM" id="SSF81660">
    <property type="entry name" value="Metal cation-transporting ATPase, ATP-binding domain N"/>
    <property type="match status" value="1"/>
</dbReference>
<dbReference type="RefSeq" id="WP_186908009.1">
    <property type="nucleotide sequence ID" value="NZ_JACOPP010000013.1"/>
</dbReference>
<dbReference type="PANTHER" id="PTHR42861">
    <property type="entry name" value="CALCIUM-TRANSPORTING ATPASE"/>
    <property type="match status" value="1"/>
</dbReference>
<dbReference type="InterPro" id="IPR023214">
    <property type="entry name" value="HAD_sf"/>
</dbReference>
<dbReference type="InterPro" id="IPR008250">
    <property type="entry name" value="ATPase_P-typ_transduc_dom_A_sf"/>
</dbReference>
<dbReference type="InterPro" id="IPR023299">
    <property type="entry name" value="ATPase_P-typ_cyto_dom_N"/>
</dbReference>
<gene>
    <name evidence="9" type="ORF">H8S57_10340</name>
</gene>
<feature type="domain" description="P-type ATPase A" evidence="8">
    <location>
        <begin position="120"/>
        <end position="216"/>
    </location>
</feature>
<evidence type="ECO:0000256" key="4">
    <source>
        <dbReference type="ARBA" id="ARBA00022989"/>
    </source>
</evidence>
<dbReference type="PRINTS" id="PR00119">
    <property type="entry name" value="CATATPASE"/>
</dbReference>
<dbReference type="AlphaFoldDB" id="A0A8J6M8T6"/>
<keyword evidence="3" id="KW-1278">Translocase</keyword>
<reference evidence="9" key="1">
    <citation type="submission" date="2020-08" db="EMBL/GenBank/DDBJ databases">
        <title>Genome public.</title>
        <authorList>
            <person name="Liu C."/>
            <person name="Sun Q."/>
        </authorList>
    </citation>
    <scope>NUCLEOTIDE SEQUENCE</scope>
    <source>
        <strain evidence="9">NSJ-51</strain>
    </source>
</reference>
<accession>A0A8J6M8T6</accession>
<feature type="transmembrane region" description="Helical" evidence="7">
    <location>
        <begin position="715"/>
        <end position="732"/>
    </location>
</feature>
<dbReference type="InterPro" id="IPR018303">
    <property type="entry name" value="ATPase_P-typ_P_site"/>
</dbReference>
<evidence type="ECO:0000256" key="7">
    <source>
        <dbReference type="SAM" id="Phobius"/>
    </source>
</evidence>
<dbReference type="PROSITE" id="PS00154">
    <property type="entry name" value="ATPASE_E1_E2"/>
    <property type="match status" value="1"/>
</dbReference>
<proteinExistence type="predicted"/>
<dbReference type="PRINTS" id="PR00120">
    <property type="entry name" value="HATPASE"/>
</dbReference>
<feature type="transmembrane region" description="Helical" evidence="7">
    <location>
        <begin position="648"/>
        <end position="668"/>
    </location>
</feature>
<dbReference type="GO" id="GO:0005524">
    <property type="term" value="F:ATP binding"/>
    <property type="evidence" value="ECO:0007669"/>
    <property type="project" value="InterPro"/>
</dbReference>
<dbReference type="SUPFAM" id="SSF81665">
    <property type="entry name" value="Calcium ATPase, transmembrane domain M"/>
    <property type="match status" value="1"/>
</dbReference>
<name>A0A8J6M8T6_9FIRM</name>
<evidence type="ECO:0000256" key="3">
    <source>
        <dbReference type="ARBA" id="ARBA00022967"/>
    </source>
</evidence>
<dbReference type="CDD" id="cd02609">
    <property type="entry name" value="P-type_ATPase"/>
    <property type="match status" value="1"/>
</dbReference>
<organism evidence="9 10">
    <name type="scientific">Lawsonibacter hominis</name>
    <dbReference type="NCBI Taxonomy" id="2763053"/>
    <lineage>
        <taxon>Bacteria</taxon>
        <taxon>Bacillati</taxon>
        <taxon>Bacillota</taxon>
        <taxon>Clostridia</taxon>
        <taxon>Eubacteriales</taxon>
        <taxon>Oscillospiraceae</taxon>
        <taxon>Lawsonibacter</taxon>
    </lineage>
</organism>
<comment type="caution">
    <text evidence="9">The sequence shown here is derived from an EMBL/GenBank/DDBJ whole genome shotgun (WGS) entry which is preliminary data.</text>
</comment>
<feature type="transmembrane region" description="Helical" evidence="7">
    <location>
        <begin position="688"/>
        <end position="709"/>
    </location>
</feature>
<protein>
    <submittedName>
        <fullName evidence="9">Cation-translocating P-type ATPase</fullName>
    </submittedName>
</protein>
<keyword evidence="10" id="KW-1185">Reference proteome</keyword>
<dbReference type="SFLD" id="SFLDG00002">
    <property type="entry name" value="C1.7:_P-type_atpase_like"/>
    <property type="match status" value="1"/>
</dbReference>
<evidence type="ECO:0000256" key="1">
    <source>
        <dbReference type="ARBA" id="ARBA00004141"/>
    </source>
</evidence>
<keyword evidence="2 7" id="KW-0812">Transmembrane</keyword>
<feature type="region of interest" description="Disordered" evidence="6">
    <location>
        <begin position="1"/>
        <end position="32"/>
    </location>
</feature>